<dbReference type="SMART" id="SM00219">
    <property type="entry name" value="TyrKc"/>
    <property type="match status" value="1"/>
</dbReference>
<dbReference type="PROSITE" id="PS00107">
    <property type="entry name" value="PROTEIN_KINASE_ATP"/>
    <property type="match status" value="1"/>
</dbReference>
<dbReference type="PANTHER" id="PTHR24418">
    <property type="entry name" value="TYROSINE-PROTEIN KINASE"/>
    <property type="match status" value="1"/>
</dbReference>
<evidence type="ECO:0000256" key="3">
    <source>
        <dbReference type="ARBA" id="ARBA00022679"/>
    </source>
</evidence>
<evidence type="ECO:0000313" key="18">
    <source>
        <dbReference type="Proteomes" id="UP001519460"/>
    </source>
</evidence>
<dbReference type="PRINTS" id="PR00109">
    <property type="entry name" value="TYRKINASE"/>
</dbReference>
<gene>
    <name evidence="17" type="ORF">BaRGS_00013643</name>
</gene>
<organism evidence="17 18">
    <name type="scientific">Batillaria attramentaria</name>
    <dbReference type="NCBI Taxonomy" id="370345"/>
    <lineage>
        <taxon>Eukaryota</taxon>
        <taxon>Metazoa</taxon>
        <taxon>Spiralia</taxon>
        <taxon>Lophotrochozoa</taxon>
        <taxon>Mollusca</taxon>
        <taxon>Gastropoda</taxon>
        <taxon>Caenogastropoda</taxon>
        <taxon>Sorbeoconcha</taxon>
        <taxon>Cerithioidea</taxon>
        <taxon>Batillariidae</taxon>
        <taxon>Batillaria</taxon>
    </lineage>
</organism>
<dbReference type="Pfam" id="PF00017">
    <property type="entry name" value="SH2"/>
    <property type="match status" value="1"/>
</dbReference>
<dbReference type="SUPFAM" id="SSF56112">
    <property type="entry name" value="Protein kinase-like (PK-like)"/>
    <property type="match status" value="1"/>
</dbReference>
<dbReference type="InterPro" id="IPR000980">
    <property type="entry name" value="SH2"/>
</dbReference>
<dbReference type="SUPFAM" id="SSF50044">
    <property type="entry name" value="SH3-domain"/>
    <property type="match status" value="1"/>
</dbReference>
<evidence type="ECO:0000256" key="13">
    <source>
        <dbReference type="RuleBase" id="RU362096"/>
    </source>
</evidence>
<dbReference type="InterPro" id="IPR036028">
    <property type="entry name" value="SH3-like_dom_sf"/>
</dbReference>
<accession>A0ABD0L6V0</accession>
<dbReference type="InterPro" id="IPR017441">
    <property type="entry name" value="Protein_kinase_ATP_BS"/>
</dbReference>
<evidence type="ECO:0000256" key="2">
    <source>
        <dbReference type="ARBA" id="ARBA00022553"/>
    </source>
</evidence>
<dbReference type="PRINTS" id="PR00401">
    <property type="entry name" value="SH2DOMAIN"/>
</dbReference>
<dbReference type="InterPro" id="IPR001452">
    <property type="entry name" value="SH3_domain"/>
</dbReference>
<dbReference type="GO" id="GO:0005524">
    <property type="term" value="F:ATP binding"/>
    <property type="evidence" value="ECO:0007669"/>
    <property type="project" value="UniProtKB-UniRule"/>
</dbReference>
<name>A0ABD0L6V0_9CAEN</name>
<feature type="domain" description="Protein kinase" evidence="16">
    <location>
        <begin position="244"/>
        <end position="498"/>
    </location>
</feature>
<dbReference type="PROSITE" id="PS00109">
    <property type="entry name" value="PROTEIN_KINASE_TYR"/>
    <property type="match status" value="1"/>
</dbReference>
<dbReference type="SUPFAM" id="SSF55550">
    <property type="entry name" value="SH2 domain"/>
    <property type="match status" value="1"/>
</dbReference>
<dbReference type="AlphaFoldDB" id="A0ABD0L6V0"/>
<dbReference type="EC" id="2.7.10.2" evidence="13"/>
<evidence type="ECO:0000259" key="14">
    <source>
        <dbReference type="PROSITE" id="PS50001"/>
    </source>
</evidence>
<comment type="catalytic activity">
    <reaction evidence="9 13">
        <text>L-tyrosyl-[protein] + ATP = O-phospho-L-tyrosyl-[protein] + ADP + H(+)</text>
        <dbReference type="Rhea" id="RHEA:10596"/>
        <dbReference type="Rhea" id="RHEA-COMP:10136"/>
        <dbReference type="Rhea" id="RHEA-COMP:20101"/>
        <dbReference type="ChEBI" id="CHEBI:15378"/>
        <dbReference type="ChEBI" id="CHEBI:30616"/>
        <dbReference type="ChEBI" id="CHEBI:46858"/>
        <dbReference type="ChEBI" id="CHEBI:61978"/>
        <dbReference type="ChEBI" id="CHEBI:456216"/>
        <dbReference type="EC" id="2.7.10.2"/>
    </reaction>
</comment>
<dbReference type="Gene3D" id="2.30.30.40">
    <property type="entry name" value="SH3 Domains"/>
    <property type="match status" value="1"/>
</dbReference>
<evidence type="ECO:0000256" key="12">
    <source>
        <dbReference type="PROSITE-ProRule" id="PRU10141"/>
    </source>
</evidence>
<dbReference type="PROSITE" id="PS50002">
    <property type="entry name" value="SH3"/>
    <property type="match status" value="1"/>
</dbReference>
<dbReference type="InterPro" id="IPR050198">
    <property type="entry name" value="Non-receptor_tyrosine_kinases"/>
</dbReference>
<dbReference type="InterPro" id="IPR020635">
    <property type="entry name" value="Tyr_kinase_cat_dom"/>
</dbReference>
<protein>
    <recommendedName>
        <fullName evidence="13">Tyrosine-protein kinase</fullName>
        <ecNumber evidence="13">2.7.10.2</ecNumber>
    </recommendedName>
</protein>
<dbReference type="PROSITE" id="PS50011">
    <property type="entry name" value="PROTEIN_KINASE_DOM"/>
    <property type="match status" value="1"/>
</dbReference>
<evidence type="ECO:0000256" key="8">
    <source>
        <dbReference type="ARBA" id="ARBA00023137"/>
    </source>
</evidence>
<evidence type="ECO:0000313" key="17">
    <source>
        <dbReference type="EMBL" id="KAK7495003.1"/>
    </source>
</evidence>
<feature type="domain" description="SH2" evidence="14">
    <location>
        <begin position="99"/>
        <end position="225"/>
    </location>
</feature>
<keyword evidence="6 12" id="KW-0067">ATP-binding</keyword>
<dbReference type="Gene3D" id="3.30.200.20">
    <property type="entry name" value="Phosphorylase Kinase, domain 1"/>
    <property type="match status" value="1"/>
</dbReference>
<keyword evidence="7 10" id="KW-0727">SH2 domain</keyword>
<keyword evidence="4 12" id="KW-0547">Nucleotide-binding</keyword>
<dbReference type="InterPro" id="IPR001245">
    <property type="entry name" value="Ser-Thr/Tyr_kinase_cat_dom"/>
</dbReference>
<dbReference type="Gene3D" id="3.30.505.10">
    <property type="entry name" value="SH2 domain"/>
    <property type="match status" value="1"/>
</dbReference>
<comment type="caution">
    <text evidence="17">The sequence shown here is derived from an EMBL/GenBank/DDBJ whole genome shotgun (WGS) entry which is preliminary data.</text>
</comment>
<evidence type="ECO:0000259" key="15">
    <source>
        <dbReference type="PROSITE" id="PS50002"/>
    </source>
</evidence>
<evidence type="ECO:0000256" key="7">
    <source>
        <dbReference type="ARBA" id="ARBA00022999"/>
    </source>
</evidence>
<dbReference type="CDD" id="cd11845">
    <property type="entry name" value="SH3_Src_like"/>
    <property type="match status" value="1"/>
</dbReference>
<dbReference type="Pfam" id="PF00018">
    <property type="entry name" value="SH3_1"/>
    <property type="match status" value="1"/>
</dbReference>
<feature type="binding site" evidence="12">
    <location>
        <position position="272"/>
    </location>
    <ligand>
        <name>ATP</name>
        <dbReference type="ChEBI" id="CHEBI:30616"/>
    </ligand>
</feature>
<dbReference type="FunFam" id="1.10.510.10:FF:000399">
    <property type="entry name" value="Tyrosine-protein kinase"/>
    <property type="match status" value="1"/>
</dbReference>
<keyword evidence="2" id="KW-0597">Phosphoprotein</keyword>
<evidence type="ECO:0000256" key="11">
    <source>
        <dbReference type="PROSITE-ProRule" id="PRU00192"/>
    </source>
</evidence>
<dbReference type="PROSITE" id="PS50001">
    <property type="entry name" value="SH2"/>
    <property type="match status" value="1"/>
</dbReference>
<dbReference type="Gene3D" id="1.10.510.10">
    <property type="entry name" value="Transferase(Phosphotransferase) domain 1"/>
    <property type="match status" value="1"/>
</dbReference>
<keyword evidence="5 13" id="KW-0418">Kinase</keyword>
<dbReference type="SMART" id="SM00252">
    <property type="entry name" value="SH2"/>
    <property type="match status" value="1"/>
</dbReference>
<evidence type="ECO:0000256" key="6">
    <source>
        <dbReference type="ARBA" id="ARBA00022840"/>
    </source>
</evidence>
<keyword evidence="18" id="KW-1185">Reference proteome</keyword>
<keyword evidence="1 11" id="KW-0728">SH3 domain</keyword>
<keyword evidence="8 13" id="KW-0829">Tyrosine-protein kinase</keyword>
<evidence type="ECO:0000256" key="9">
    <source>
        <dbReference type="ARBA" id="ARBA00051245"/>
    </source>
</evidence>
<evidence type="ECO:0000256" key="4">
    <source>
        <dbReference type="ARBA" id="ARBA00022741"/>
    </source>
</evidence>
<evidence type="ECO:0000256" key="5">
    <source>
        <dbReference type="ARBA" id="ARBA00022777"/>
    </source>
</evidence>
<reference evidence="17 18" key="1">
    <citation type="journal article" date="2023" name="Sci. Data">
        <title>Genome assembly of the Korean intertidal mud-creeper Batillaria attramentaria.</title>
        <authorList>
            <person name="Patra A.K."/>
            <person name="Ho P.T."/>
            <person name="Jun S."/>
            <person name="Lee S.J."/>
            <person name="Kim Y."/>
            <person name="Won Y.J."/>
        </authorList>
    </citation>
    <scope>NUCLEOTIDE SEQUENCE [LARGE SCALE GENOMIC DNA]</scope>
    <source>
        <strain evidence="17">Wonlab-2016</strain>
    </source>
</reference>
<feature type="domain" description="SH3" evidence="15">
    <location>
        <begin position="60"/>
        <end position="122"/>
    </location>
</feature>
<evidence type="ECO:0000256" key="10">
    <source>
        <dbReference type="PROSITE-ProRule" id="PRU00191"/>
    </source>
</evidence>
<evidence type="ECO:0000259" key="16">
    <source>
        <dbReference type="PROSITE" id="PS50011"/>
    </source>
</evidence>
<dbReference type="FunFam" id="3.30.200.20:FF:000053">
    <property type="entry name" value="Tyrosine-protein kinase"/>
    <property type="match status" value="1"/>
</dbReference>
<dbReference type="InterPro" id="IPR011009">
    <property type="entry name" value="Kinase-like_dom_sf"/>
</dbReference>
<dbReference type="SMART" id="SM00326">
    <property type="entry name" value="SH3"/>
    <property type="match status" value="1"/>
</dbReference>
<dbReference type="InterPro" id="IPR036860">
    <property type="entry name" value="SH2_dom_sf"/>
</dbReference>
<sequence length="514" mass="58197">MGICFGKEESTKGGTTFAKPPSAAELNGMVSPTPASPVISPQEIQIGVPVRPLPSPPPKKNALIVRAMYDFDGINEDDLSFKKGDRLEVDESSQNCDWWVATHLKTQQKGYIPSNYVCTDDNSPQAQDWWFDFDRKEADKMLLLPGNKLGTFLVRESQDKVSYVLSVRDADKSNGDPCVKHYRVRKLDSGGFYISPKRTFNSIFDIIDHYSVNADGLCTRLNVPCPRIRPVVHFRELEVNREAVKLMNKLGAGCFGEVWKGKLRNVVDVAVKTLKPGTMSPEAFLEEAKIMHQMRQRRLVQLLAVCSQQEPIWIITELMVNGALLDYLRKDEGKNVRFPVVIDMAAQIAEAMEYLEEKNFVHRDLRAANILVGEHHDVKVADFGLARILQEESIYEATENTKFPIKWTAPEAALERKFSIKSDVWSFGVLLYEIITFGRVPYPGMSGSEVLSRVDKGYRMPKPPGGAGCTDAFYDIMCKCWNRVPEQRPTFAYLHSFFDDYFINIEPNYQGPDD</sequence>
<comment type="similarity">
    <text evidence="13">Belongs to the protein kinase superfamily. Tyr protein kinase family.</text>
</comment>
<dbReference type="PRINTS" id="PR00452">
    <property type="entry name" value="SH3DOMAIN"/>
</dbReference>
<dbReference type="Pfam" id="PF07714">
    <property type="entry name" value="PK_Tyr_Ser-Thr"/>
    <property type="match status" value="1"/>
</dbReference>
<evidence type="ECO:0000256" key="1">
    <source>
        <dbReference type="ARBA" id="ARBA00022443"/>
    </source>
</evidence>
<dbReference type="GO" id="GO:0004715">
    <property type="term" value="F:non-membrane spanning protein tyrosine kinase activity"/>
    <property type="evidence" value="ECO:0007669"/>
    <property type="project" value="UniProtKB-EC"/>
</dbReference>
<proteinExistence type="inferred from homology"/>
<dbReference type="EMBL" id="JACVVK020000078">
    <property type="protein sequence ID" value="KAK7495003.1"/>
    <property type="molecule type" value="Genomic_DNA"/>
</dbReference>
<dbReference type="InterPro" id="IPR000719">
    <property type="entry name" value="Prot_kinase_dom"/>
</dbReference>
<dbReference type="InterPro" id="IPR008266">
    <property type="entry name" value="Tyr_kinase_AS"/>
</dbReference>
<dbReference type="CDD" id="cd05034">
    <property type="entry name" value="PTKc_Src_like"/>
    <property type="match status" value="1"/>
</dbReference>
<keyword evidence="3 13" id="KW-0808">Transferase</keyword>
<dbReference type="Proteomes" id="UP001519460">
    <property type="component" value="Unassembled WGS sequence"/>
</dbReference>